<evidence type="ECO:0000259" key="5">
    <source>
        <dbReference type="SMART" id="SM00415"/>
    </source>
</evidence>
<dbReference type="Gene3D" id="1.10.10.10">
    <property type="entry name" value="Winged helix-like DNA-binding domain superfamily/Winged helix DNA-binding domain"/>
    <property type="match status" value="1"/>
</dbReference>
<dbReference type="InterPro" id="IPR000232">
    <property type="entry name" value="HSF_DNA-bd"/>
</dbReference>
<dbReference type="HOGENOM" id="CLU_958082_0_0_1"/>
<dbReference type="KEGG" id="tps:THAPSDRAFT_25112"/>
<dbReference type="EMBL" id="DS999417">
    <property type="protein sequence ID" value="EED86887.1"/>
    <property type="molecule type" value="Genomic_DNA"/>
</dbReference>
<keyword evidence="2" id="KW-0238">DNA-binding</keyword>
<reference evidence="6 7" key="1">
    <citation type="journal article" date="2004" name="Science">
        <title>The genome of the diatom Thalassiosira pseudonana: ecology, evolution, and metabolism.</title>
        <authorList>
            <person name="Armbrust E.V."/>
            <person name="Berges J.A."/>
            <person name="Bowler C."/>
            <person name="Green B.R."/>
            <person name="Martinez D."/>
            <person name="Putnam N.H."/>
            <person name="Zhou S."/>
            <person name="Allen A.E."/>
            <person name="Apt K.E."/>
            <person name="Bechner M."/>
            <person name="Brzezinski M.A."/>
            <person name="Chaal B.K."/>
            <person name="Chiovitti A."/>
            <person name="Davis A.K."/>
            <person name="Demarest M.S."/>
            <person name="Detter J.C."/>
            <person name="Glavina T."/>
            <person name="Goodstein D."/>
            <person name="Hadi M.Z."/>
            <person name="Hellsten U."/>
            <person name="Hildebrand M."/>
            <person name="Jenkins B.D."/>
            <person name="Jurka J."/>
            <person name="Kapitonov V.V."/>
            <person name="Kroger N."/>
            <person name="Lau W.W."/>
            <person name="Lane T.W."/>
            <person name="Larimer F.W."/>
            <person name="Lippmeier J.C."/>
            <person name="Lucas S."/>
            <person name="Medina M."/>
            <person name="Montsant A."/>
            <person name="Obornik M."/>
            <person name="Parker M.S."/>
            <person name="Palenik B."/>
            <person name="Pazour G.J."/>
            <person name="Richardson P.M."/>
            <person name="Rynearson T.A."/>
            <person name="Saito M.A."/>
            <person name="Schwartz D.C."/>
            <person name="Thamatrakoln K."/>
            <person name="Valentin K."/>
            <person name="Vardi A."/>
            <person name="Wilkerson F.P."/>
            <person name="Rokhsar D.S."/>
        </authorList>
    </citation>
    <scope>NUCLEOTIDE SEQUENCE [LARGE SCALE GENOMIC DNA]</scope>
    <source>
        <strain evidence="6 7">CCMP1335</strain>
    </source>
</reference>
<organism evidence="6 7">
    <name type="scientific">Thalassiosira pseudonana</name>
    <name type="common">Marine diatom</name>
    <name type="synonym">Cyclotella nana</name>
    <dbReference type="NCBI Taxonomy" id="35128"/>
    <lineage>
        <taxon>Eukaryota</taxon>
        <taxon>Sar</taxon>
        <taxon>Stramenopiles</taxon>
        <taxon>Ochrophyta</taxon>
        <taxon>Bacillariophyta</taxon>
        <taxon>Coscinodiscophyceae</taxon>
        <taxon>Thalassiosirophycidae</taxon>
        <taxon>Thalassiosirales</taxon>
        <taxon>Thalassiosiraceae</taxon>
        <taxon>Thalassiosira</taxon>
    </lineage>
</organism>
<dbReference type="GO" id="GO:0003700">
    <property type="term" value="F:DNA-binding transcription factor activity"/>
    <property type="evidence" value="ECO:0007669"/>
    <property type="project" value="InterPro"/>
</dbReference>
<evidence type="ECO:0000313" key="7">
    <source>
        <dbReference type="Proteomes" id="UP000001449"/>
    </source>
</evidence>
<dbReference type="PRINTS" id="PR00056">
    <property type="entry name" value="HSFDOMAIN"/>
</dbReference>
<feature type="domain" description="HSF-type DNA-binding" evidence="5">
    <location>
        <begin position="103"/>
        <end position="198"/>
    </location>
</feature>
<comment type="similarity">
    <text evidence="4">Belongs to the HSF family.</text>
</comment>
<dbReference type="Proteomes" id="UP000001449">
    <property type="component" value="Chromosome 16"/>
</dbReference>
<keyword evidence="3" id="KW-0539">Nucleus</keyword>
<sequence length="291" mass="33251">MALRKHKMYSQEDQAAAMLVAGLRFGSPNSMNNKRTLDDYEEFNVDDVPMLPPTKKVKSEEDTFKSFSAASATTTKDGLKPAPYFYYTDRSREIIQDDTPISSTPTFPAKMHAILSDKEISSVIEWCPHGRAWRILKPRIFEIHVLPKYFDHSKLSSFVRQANGWGFRRLTQGYDRNAYYHEWFLRGKPELVKQMKRPKVGEKKSADPEYEPDLHAIDMEHPLDGNAFSSEQDSMNYQPTQVMSNSTPGSISFPQGLPQEMQHMIADNTQFAAGFLAAHARGMSMNGHLYR</sequence>
<dbReference type="SMART" id="SM00415">
    <property type="entry name" value="HSF"/>
    <property type="match status" value="1"/>
</dbReference>
<comment type="subcellular location">
    <subcellularLocation>
        <location evidence="1">Nucleus</location>
    </subcellularLocation>
</comment>
<proteinExistence type="inferred from homology"/>
<gene>
    <name evidence="6" type="ORF">THAPSDRAFT_25112</name>
</gene>
<evidence type="ECO:0000256" key="1">
    <source>
        <dbReference type="ARBA" id="ARBA00004123"/>
    </source>
</evidence>
<evidence type="ECO:0000313" key="6">
    <source>
        <dbReference type="EMBL" id="EED86887.1"/>
    </source>
</evidence>
<dbReference type="RefSeq" id="XP_002296686.1">
    <property type="nucleotide sequence ID" value="XM_002296650.1"/>
</dbReference>
<evidence type="ECO:0000256" key="2">
    <source>
        <dbReference type="ARBA" id="ARBA00023125"/>
    </source>
</evidence>
<dbReference type="InParanoid" id="B8LCF2"/>
<accession>B8LCF2</accession>
<evidence type="ECO:0000256" key="4">
    <source>
        <dbReference type="RuleBase" id="RU004020"/>
    </source>
</evidence>
<dbReference type="SUPFAM" id="SSF46785">
    <property type="entry name" value="Winged helix' DNA-binding domain"/>
    <property type="match status" value="1"/>
</dbReference>
<dbReference type="PANTHER" id="PTHR10015">
    <property type="entry name" value="HEAT SHOCK TRANSCRIPTION FACTOR"/>
    <property type="match status" value="1"/>
</dbReference>
<dbReference type="PaxDb" id="35128-Thaps25112"/>
<name>B8LCF2_THAPS</name>
<protein>
    <recommendedName>
        <fullName evidence="5">HSF-type DNA-binding domain-containing protein</fullName>
    </recommendedName>
</protein>
<dbReference type="PANTHER" id="PTHR10015:SF206">
    <property type="entry name" value="HSF-TYPE DNA-BINDING DOMAIN-CONTAINING PROTEIN"/>
    <property type="match status" value="1"/>
</dbReference>
<dbReference type="GO" id="GO:0043565">
    <property type="term" value="F:sequence-specific DNA binding"/>
    <property type="evidence" value="ECO:0007669"/>
    <property type="project" value="InterPro"/>
</dbReference>
<dbReference type="eggNOG" id="KOG0627">
    <property type="taxonomic scope" value="Eukaryota"/>
</dbReference>
<dbReference type="GeneID" id="7442494"/>
<dbReference type="FunFam" id="1.10.10.10:FF:000479">
    <property type="entry name" value="Predicted protein"/>
    <property type="match status" value="1"/>
</dbReference>
<dbReference type="Pfam" id="PF00447">
    <property type="entry name" value="HSF_DNA-bind"/>
    <property type="match status" value="1"/>
</dbReference>
<dbReference type="InterPro" id="IPR036390">
    <property type="entry name" value="WH_DNA-bd_sf"/>
</dbReference>
<dbReference type="AlphaFoldDB" id="B8LCF2"/>
<dbReference type="GO" id="GO:0005634">
    <property type="term" value="C:nucleus"/>
    <property type="evidence" value="ECO:0007669"/>
    <property type="project" value="UniProtKB-SubCell"/>
</dbReference>
<reference evidence="6 7" key="2">
    <citation type="journal article" date="2008" name="Nature">
        <title>The Phaeodactylum genome reveals the evolutionary history of diatom genomes.</title>
        <authorList>
            <person name="Bowler C."/>
            <person name="Allen A.E."/>
            <person name="Badger J.H."/>
            <person name="Grimwood J."/>
            <person name="Jabbari K."/>
            <person name="Kuo A."/>
            <person name="Maheswari U."/>
            <person name="Martens C."/>
            <person name="Maumus F."/>
            <person name="Otillar R.P."/>
            <person name="Rayko E."/>
            <person name="Salamov A."/>
            <person name="Vandepoele K."/>
            <person name="Beszteri B."/>
            <person name="Gruber A."/>
            <person name="Heijde M."/>
            <person name="Katinka M."/>
            <person name="Mock T."/>
            <person name="Valentin K."/>
            <person name="Verret F."/>
            <person name="Berges J.A."/>
            <person name="Brownlee C."/>
            <person name="Cadoret J.P."/>
            <person name="Chiovitti A."/>
            <person name="Choi C.J."/>
            <person name="Coesel S."/>
            <person name="De Martino A."/>
            <person name="Detter J.C."/>
            <person name="Durkin C."/>
            <person name="Falciatore A."/>
            <person name="Fournet J."/>
            <person name="Haruta M."/>
            <person name="Huysman M.J."/>
            <person name="Jenkins B.D."/>
            <person name="Jiroutova K."/>
            <person name="Jorgensen R.E."/>
            <person name="Joubert Y."/>
            <person name="Kaplan A."/>
            <person name="Kroger N."/>
            <person name="Kroth P.G."/>
            <person name="La Roche J."/>
            <person name="Lindquist E."/>
            <person name="Lommer M."/>
            <person name="Martin-Jezequel V."/>
            <person name="Lopez P.J."/>
            <person name="Lucas S."/>
            <person name="Mangogna M."/>
            <person name="McGinnis K."/>
            <person name="Medlin L.K."/>
            <person name="Montsant A."/>
            <person name="Oudot-Le Secq M.P."/>
            <person name="Napoli C."/>
            <person name="Obornik M."/>
            <person name="Parker M.S."/>
            <person name="Petit J.L."/>
            <person name="Porcel B.M."/>
            <person name="Poulsen N."/>
            <person name="Robison M."/>
            <person name="Rychlewski L."/>
            <person name="Rynearson T.A."/>
            <person name="Schmutz J."/>
            <person name="Shapiro H."/>
            <person name="Siaut M."/>
            <person name="Stanley M."/>
            <person name="Sussman M.R."/>
            <person name="Taylor A.R."/>
            <person name="Vardi A."/>
            <person name="von Dassow P."/>
            <person name="Vyverman W."/>
            <person name="Willis A."/>
            <person name="Wyrwicz L.S."/>
            <person name="Rokhsar D.S."/>
            <person name="Weissenbach J."/>
            <person name="Armbrust E.V."/>
            <person name="Green B.R."/>
            <person name="Van de Peer Y."/>
            <person name="Grigoriev I.V."/>
        </authorList>
    </citation>
    <scope>NUCLEOTIDE SEQUENCE [LARGE SCALE GENOMIC DNA]</scope>
    <source>
        <strain evidence="6 7">CCMP1335</strain>
    </source>
</reference>
<keyword evidence="7" id="KW-1185">Reference proteome</keyword>
<evidence type="ECO:0000256" key="3">
    <source>
        <dbReference type="ARBA" id="ARBA00023242"/>
    </source>
</evidence>
<dbReference type="InterPro" id="IPR036388">
    <property type="entry name" value="WH-like_DNA-bd_sf"/>
</dbReference>